<dbReference type="SUPFAM" id="SSF46785">
    <property type="entry name" value="Winged helix' DNA-binding domain"/>
    <property type="match status" value="1"/>
</dbReference>
<evidence type="ECO:0000313" key="5">
    <source>
        <dbReference type="EMBL" id="QSX34070.1"/>
    </source>
</evidence>
<accession>A0ABX7QTR4</accession>
<sequence length="215" mass="24614">MSIVVKTLSEHAYEIIRERILSNDLLPLKPLRQDVLSKELGISKIPLREALARLENDRLLISHPNRGYLVPQLTMEDAEDIFHLRALVESDLAARACVAASEADKQLVRDALAEFNKLENPDAYQLIRANRAFHIALIGPLQRSTSHYVLGRLLYMSDRYLQIFLTAATRRERAIPTHNELAEAWLAGETERVHRLLQVHNLEVIEVLREEVFPS</sequence>
<dbReference type="SMART" id="SM00345">
    <property type="entry name" value="HTH_GNTR"/>
    <property type="match status" value="1"/>
</dbReference>
<gene>
    <name evidence="5" type="ORF">JYB87_02160</name>
</gene>
<dbReference type="RefSeq" id="WP_207355276.1">
    <property type="nucleotide sequence ID" value="NZ_CP071503.1"/>
</dbReference>
<dbReference type="Pfam" id="PF00392">
    <property type="entry name" value="GntR"/>
    <property type="match status" value="1"/>
</dbReference>
<dbReference type="InterPro" id="IPR008920">
    <property type="entry name" value="TF_FadR/GntR_C"/>
</dbReference>
<dbReference type="InterPro" id="IPR011711">
    <property type="entry name" value="GntR_C"/>
</dbReference>
<keyword evidence="3" id="KW-0804">Transcription</keyword>
<keyword evidence="1" id="KW-0805">Transcription regulation</keyword>
<dbReference type="SUPFAM" id="SSF48008">
    <property type="entry name" value="GntR ligand-binding domain-like"/>
    <property type="match status" value="1"/>
</dbReference>
<dbReference type="Gene3D" id="1.20.120.530">
    <property type="entry name" value="GntR ligand-binding domain-like"/>
    <property type="match status" value="1"/>
</dbReference>
<dbReference type="PANTHER" id="PTHR43537">
    <property type="entry name" value="TRANSCRIPTIONAL REGULATOR, GNTR FAMILY"/>
    <property type="match status" value="1"/>
</dbReference>
<feature type="domain" description="HTH gntR-type" evidence="4">
    <location>
        <begin position="6"/>
        <end position="73"/>
    </location>
</feature>
<dbReference type="InterPro" id="IPR036388">
    <property type="entry name" value="WH-like_DNA-bd_sf"/>
</dbReference>
<reference evidence="5 6" key="1">
    <citation type="submission" date="2021-03" db="EMBL/GenBank/DDBJ databases">
        <title>Novel species identification of genus Shewanella.</title>
        <authorList>
            <person name="Liu G."/>
            <person name="Zhang Q."/>
        </authorList>
    </citation>
    <scope>NUCLEOTIDE SEQUENCE [LARGE SCALE GENOMIC DNA]</scope>
    <source>
        <strain evidence="5 6">FJAT-51800</strain>
    </source>
</reference>
<name>A0ABX7QTR4_9GAMM</name>
<evidence type="ECO:0000256" key="2">
    <source>
        <dbReference type="ARBA" id="ARBA00023125"/>
    </source>
</evidence>
<organism evidence="5 6">
    <name type="scientific">Shewanella avicenniae</name>
    <dbReference type="NCBI Taxonomy" id="2814294"/>
    <lineage>
        <taxon>Bacteria</taxon>
        <taxon>Pseudomonadati</taxon>
        <taxon>Pseudomonadota</taxon>
        <taxon>Gammaproteobacteria</taxon>
        <taxon>Alteromonadales</taxon>
        <taxon>Shewanellaceae</taxon>
        <taxon>Shewanella</taxon>
    </lineage>
</organism>
<evidence type="ECO:0000313" key="6">
    <source>
        <dbReference type="Proteomes" id="UP000662770"/>
    </source>
</evidence>
<dbReference type="PROSITE" id="PS50949">
    <property type="entry name" value="HTH_GNTR"/>
    <property type="match status" value="1"/>
</dbReference>
<evidence type="ECO:0000256" key="3">
    <source>
        <dbReference type="ARBA" id="ARBA00023163"/>
    </source>
</evidence>
<evidence type="ECO:0000256" key="1">
    <source>
        <dbReference type="ARBA" id="ARBA00023015"/>
    </source>
</evidence>
<protein>
    <submittedName>
        <fullName evidence="5">GntR family transcriptional regulator</fullName>
    </submittedName>
</protein>
<dbReference type="EMBL" id="CP071503">
    <property type="protein sequence ID" value="QSX34070.1"/>
    <property type="molecule type" value="Genomic_DNA"/>
</dbReference>
<proteinExistence type="predicted"/>
<dbReference type="Pfam" id="PF07729">
    <property type="entry name" value="FCD"/>
    <property type="match status" value="1"/>
</dbReference>
<dbReference type="SMART" id="SM00895">
    <property type="entry name" value="FCD"/>
    <property type="match status" value="1"/>
</dbReference>
<dbReference type="Gene3D" id="1.10.10.10">
    <property type="entry name" value="Winged helix-like DNA-binding domain superfamily/Winged helix DNA-binding domain"/>
    <property type="match status" value="1"/>
</dbReference>
<keyword evidence="6" id="KW-1185">Reference proteome</keyword>
<dbReference type="PANTHER" id="PTHR43537:SF41">
    <property type="entry name" value="TRANSCRIPTIONAL REGULATORY PROTEIN"/>
    <property type="match status" value="1"/>
</dbReference>
<dbReference type="InterPro" id="IPR036390">
    <property type="entry name" value="WH_DNA-bd_sf"/>
</dbReference>
<dbReference type="InterPro" id="IPR000524">
    <property type="entry name" value="Tscrpt_reg_HTH_GntR"/>
</dbReference>
<dbReference type="Proteomes" id="UP000662770">
    <property type="component" value="Chromosome"/>
</dbReference>
<evidence type="ECO:0000259" key="4">
    <source>
        <dbReference type="PROSITE" id="PS50949"/>
    </source>
</evidence>
<keyword evidence="2" id="KW-0238">DNA-binding</keyword>